<sequence length="63" mass="7228">MLSEVPCPVCGRCFESFLDLARHMVLSDRPNGEHIQWSESLLDEPFAEFGWKSDKKIAVAFEK</sequence>
<proteinExistence type="predicted"/>
<feature type="non-terminal residue" evidence="1">
    <location>
        <position position="63"/>
    </location>
</feature>
<accession>X1JDC2</accession>
<dbReference type="EMBL" id="BARU01044074">
    <property type="protein sequence ID" value="GAH76359.1"/>
    <property type="molecule type" value="Genomic_DNA"/>
</dbReference>
<gene>
    <name evidence="1" type="ORF">S03H2_67349</name>
</gene>
<reference evidence="1" key="1">
    <citation type="journal article" date="2014" name="Front. Microbiol.">
        <title>High frequency of phylogenetically diverse reductive dehalogenase-homologous genes in deep subseafloor sedimentary metagenomes.</title>
        <authorList>
            <person name="Kawai M."/>
            <person name="Futagami T."/>
            <person name="Toyoda A."/>
            <person name="Takaki Y."/>
            <person name="Nishi S."/>
            <person name="Hori S."/>
            <person name="Arai W."/>
            <person name="Tsubouchi T."/>
            <person name="Morono Y."/>
            <person name="Uchiyama I."/>
            <person name="Ito T."/>
            <person name="Fujiyama A."/>
            <person name="Inagaki F."/>
            <person name="Takami H."/>
        </authorList>
    </citation>
    <scope>NUCLEOTIDE SEQUENCE</scope>
    <source>
        <strain evidence="1">Expedition CK06-06</strain>
    </source>
</reference>
<dbReference type="AlphaFoldDB" id="X1JDC2"/>
<comment type="caution">
    <text evidence="1">The sequence shown here is derived from an EMBL/GenBank/DDBJ whole genome shotgun (WGS) entry which is preliminary data.</text>
</comment>
<organism evidence="1">
    <name type="scientific">marine sediment metagenome</name>
    <dbReference type="NCBI Taxonomy" id="412755"/>
    <lineage>
        <taxon>unclassified sequences</taxon>
        <taxon>metagenomes</taxon>
        <taxon>ecological metagenomes</taxon>
    </lineage>
</organism>
<name>X1JDC2_9ZZZZ</name>
<protein>
    <recommendedName>
        <fullName evidence="2">C2H2-type domain-containing protein</fullName>
    </recommendedName>
</protein>
<evidence type="ECO:0008006" key="2">
    <source>
        <dbReference type="Google" id="ProtNLM"/>
    </source>
</evidence>
<evidence type="ECO:0000313" key="1">
    <source>
        <dbReference type="EMBL" id="GAH76359.1"/>
    </source>
</evidence>